<accession>A0ABY1RHL6</accession>
<sequence>MNLHPKRAAASLAILVATLITSAGCASGSTPVSTAAAATGEAYPVTVSSCGADYTYDHAPKRVLLGAPGVIDTLDALGVGDRAIGYALADLDSGEAKAHPKLTHNTTDWTPSKEYLVGAAPDLFIANDEQQFSGDGAAGLDDLRTLGSGLYVLGDYCAGASAKPSVDAVYDDIDALGAIFDVPQRAKALNDKLRGRVAAAAALRGDQQLRVASVTIADGTVYALTGAGYQAVLNALDLKNVFSDAGANFTQISREDVITADPDVIFVTYAGEGEKDAAIASAKSLFAGSRASEDGRVFGQDENAFQAGGVRIIGVVEQAAKDAFAD</sequence>
<feature type="chain" id="PRO_5046170937" evidence="2">
    <location>
        <begin position="24"/>
        <end position="326"/>
    </location>
</feature>
<dbReference type="EMBL" id="FXWJ01000003">
    <property type="protein sequence ID" value="SMQ71213.1"/>
    <property type="molecule type" value="Genomic_DNA"/>
</dbReference>
<feature type="signal peptide" evidence="2">
    <location>
        <begin position="1"/>
        <end position="23"/>
    </location>
</feature>
<keyword evidence="5" id="KW-1185">Reference proteome</keyword>
<evidence type="ECO:0000259" key="3">
    <source>
        <dbReference type="PROSITE" id="PS50983"/>
    </source>
</evidence>
<dbReference type="PANTHER" id="PTHR30535:SF7">
    <property type="entry name" value="IRON(III) DICITRATE-BINDING PROTEIN"/>
    <property type="match status" value="1"/>
</dbReference>
<dbReference type="SUPFAM" id="SSF53807">
    <property type="entry name" value="Helical backbone' metal receptor"/>
    <property type="match status" value="1"/>
</dbReference>
<dbReference type="Pfam" id="PF01497">
    <property type="entry name" value="Peripla_BP_2"/>
    <property type="match status" value="1"/>
</dbReference>
<dbReference type="Proteomes" id="UP000194464">
    <property type="component" value="Unassembled WGS sequence"/>
</dbReference>
<dbReference type="InterPro" id="IPR002491">
    <property type="entry name" value="ABC_transptr_periplasmic_BD"/>
</dbReference>
<evidence type="ECO:0000256" key="1">
    <source>
        <dbReference type="ARBA" id="ARBA00008814"/>
    </source>
</evidence>
<dbReference type="PANTHER" id="PTHR30535">
    <property type="entry name" value="VITAMIN B12-BINDING PROTEIN"/>
    <property type="match status" value="1"/>
</dbReference>
<dbReference type="PROSITE" id="PS51257">
    <property type="entry name" value="PROKAR_LIPOPROTEIN"/>
    <property type="match status" value="1"/>
</dbReference>
<reference evidence="4 5" key="1">
    <citation type="submission" date="2017-04" db="EMBL/GenBank/DDBJ databases">
        <authorList>
            <person name="Varghese N."/>
            <person name="Submissions S."/>
        </authorList>
    </citation>
    <scope>NUCLEOTIDE SEQUENCE [LARGE SCALE GENOMIC DNA]</scope>
    <source>
        <strain evidence="4 5">VKM Ac-1784</strain>
    </source>
</reference>
<proteinExistence type="inferred from homology"/>
<evidence type="ECO:0000313" key="5">
    <source>
        <dbReference type="Proteomes" id="UP000194464"/>
    </source>
</evidence>
<dbReference type="Gene3D" id="3.40.50.1980">
    <property type="entry name" value="Nitrogenase molybdenum iron protein domain"/>
    <property type="match status" value="2"/>
</dbReference>
<dbReference type="InterPro" id="IPR050902">
    <property type="entry name" value="ABC_Transporter_SBP"/>
</dbReference>
<name>A0ABY1RHL6_9MICO</name>
<comment type="caution">
    <text evidence="4">The sequence shown here is derived from an EMBL/GenBank/DDBJ whole genome shotgun (WGS) entry which is preliminary data.</text>
</comment>
<evidence type="ECO:0000256" key="2">
    <source>
        <dbReference type="SAM" id="SignalP"/>
    </source>
</evidence>
<keyword evidence="2" id="KW-0732">Signal</keyword>
<dbReference type="PROSITE" id="PS50983">
    <property type="entry name" value="FE_B12_PBP"/>
    <property type="match status" value="1"/>
</dbReference>
<protein>
    <submittedName>
        <fullName evidence="4">Iron complex transport system substrate-binding protein</fullName>
    </submittedName>
</protein>
<comment type="similarity">
    <text evidence="1">Belongs to the bacterial solute-binding protein 8 family.</text>
</comment>
<evidence type="ECO:0000313" key="4">
    <source>
        <dbReference type="EMBL" id="SMQ71213.1"/>
    </source>
</evidence>
<feature type="domain" description="Fe/B12 periplasmic-binding" evidence="3">
    <location>
        <begin position="62"/>
        <end position="326"/>
    </location>
</feature>
<organism evidence="4 5">
    <name type="scientific">Plantibacter elymi</name>
    <name type="common">nom. nud.</name>
    <dbReference type="NCBI Taxonomy" id="199708"/>
    <lineage>
        <taxon>Bacteria</taxon>
        <taxon>Bacillati</taxon>
        <taxon>Actinomycetota</taxon>
        <taxon>Actinomycetes</taxon>
        <taxon>Micrococcales</taxon>
        <taxon>Microbacteriaceae</taxon>
        <taxon>Plantibacter</taxon>
    </lineage>
</organism>
<gene>
    <name evidence="4" type="ORF">SAMN06295909_2491</name>
</gene>